<gene>
    <name evidence="10" type="ORF">EKO04_009629</name>
</gene>
<dbReference type="Pfam" id="PF22191">
    <property type="entry name" value="IBR_1"/>
    <property type="match status" value="1"/>
</dbReference>
<dbReference type="PROSITE" id="PS51873">
    <property type="entry name" value="TRIAD"/>
    <property type="match status" value="1"/>
</dbReference>
<comment type="caution">
    <text evidence="10">The sequence shown here is derived from an EMBL/GenBank/DDBJ whole genome shotgun (WGS) entry which is preliminary data.</text>
</comment>
<evidence type="ECO:0000313" key="11">
    <source>
        <dbReference type="Proteomes" id="UP000651452"/>
    </source>
</evidence>
<comment type="catalytic activity">
    <reaction evidence="1">
        <text>[E2 ubiquitin-conjugating enzyme]-S-ubiquitinyl-L-cysteine + [acceptor protein]-L-lysine = [E2 ubiquitin-conjugating enzyme]-L-cysteine + [acceptor protein]-N(6)-ubiquitinyl-L-lysine.</text>
        <dbReference type="EC" id="2.3.2.31"/>
    </reaction>
</comment>
<dbReference type="InterPro" id="IPR031127">
    <property type="entry name" value="E3_UB_ligase_RBR"/>
</dbReference>
<evidence type="ECO:0000256" key="1">
    <source>
        <dbReference type="ARBA" id="ARBA00001798"/>
    </source>
</evidence>
<dbReference type="SUPFAM" id="SSF57850">
    <property type="entry name" value="RING/U-box"/>
    <property type="match status" value="2"/>
</dbReference>
<dbReference type="OrthoDB" id="3798970at2759"/>
<feature type="domain" description="RING-type" evidence="9">
    <location>
        <begin position="58"/>
        <end position="335"/>
    </location>
</feature>
<keyword evidence="11" id="KW-1185">Reference proteome</keyword>
<dbReference type="SMART" id="SM00647">
    <property type="entry name" value="IBR"/>
    <property type="match status" value="1"/>
</dbReference>
<proteinExistence type="predicted"/>
<dbReference type="Proteomes" id="UP000651452">
    <property type="component" value="Unassembled WGS sequence"/>
</dbReference>
<dbReference type="EC" id="2.3.2.31" evidence="2"/>
<evidence type="ECO:0000256" key="2">
    <source>
        <dbReference type="ARBA" id="ARBA00012251"/>
    </source>
</evidence>
<sequence length="495" mass="55562">MHVPDISVVCSVRYCGRLVSAALPTPTRSPLNFDTKAYCSKRCAGLYARGEHRKPSAPLITCDICVEDKLLTDYIHKIEGHGAVTEQWNVSIPHGCLPHIAPELLNMEGGICTDCLQTHILTQFGSRGAINIACIHTYPPAPAQVITPDDVVSTLTASTHNWLPYAHRFVPPEQHSTYFQQLFDSFIHTTGRPLWACPSNCGCSNFILEPKSTPGFPHVECPGCHVRFCANCKVNWHTDQTCQEYRATHPEVRDKDEEKQLREMARLGARRCPRCQFVITKDGGCDHMFCEQCHFNFDWSQAELVIAPVEIYIPAPAPAPSARTPGSAFRGWAQLRQAQEAYITRNQISDTPFNIGNDNSNSNSNTTHHQNNISFFDLDLRLWLPEVCELDALVAREAGKRFIRHPALDNDGQWAFIQVGREFKGGVELYEALQQEYHATHHWFTPGGWPMHLPLPVMAEMRVIDNEFPFAVPPLVADGGDVNVDPVNPFDGWGW</sequence>
<dbReference type="GO" id="GO:0016567">
    <property type="term" value="P:protein ubiquitination"/>
    <property type="evidence" value="ECO:0007669"/>
    <property type="project" value="InterPro"/>
</dbReference>
<protein>
    <recommendedName>
        <fullName evidence="2">RBR-type E3 ubiquitin transferase</fullName>
        <ecNumber evidence="2">2.3.2.31</ecNumber>
    </recommendedName>
</protein>
<evidence type="ECO:0000256" key="7">
    <source>
        <dbReference type="ARBA" id="ARBA00022786"/>
    </source>
</evidence>
<evidence type="ECO:0000259" key="9">
    <source>
        <dbReference type="PROSITE" id="PS51873"/>
    </source>
</evidence>
<dbReference type="Pfam" id="PF01485">
    <property type="entry name" value="IBR"/>
    <property type="match status" value="1"/>
</dbReference>
<dbReference type="Gene3D" id="1.20.120.1750">
    <property type="match status" value="1"/>
</dbReference>
<evidence type="ECO:0000313" key="10">
    <source>
        <dbReference type="EMBL" id="KAF9692630.1"/>
    </source>
</evidence>
<keyword evidence="6" id="KW-0863">Zinc-finger</keyword>
<keyword evidence="8" id="KW-0862">Zinc</keyword>
<dbReference type="AlphaFoldDB" id="A0A8H7IXJ5"/>
<organism evidence="10 11">
    <name type="scientific">Ascochyta lentis</name>
    <dbReference type="NCBI Taxonomy" id="205686"/>
    <lineage>
        <taxon>Eukaryota</taxon>
        <taxon>Fungi</taxon>
        <taxon>Dikarya</taxon>
        <taxon>Ascomycota</taxon>
        <taxon>Pezizomycotina</taxon>
        <taxon>Dothideomycetes</taxon>
        <taxon>Pleosporomycetidae</taxon>
        <taxon>Pleosporales</taxon>
        <taxon>Pleosporineae</taxon>
        <taxon>Didymellaceae</taxon>
        <taxon>Ascochyta</taxon>
    </lineage>
</organism>
<keyword evidence="5" id="KW-0677">Repeat</keyword>
<dbReference type="InterPro" id="IPR044066">
    <property type="entry name" value="TRIAD_supradom"/>
</dbReference>
<name>A0A8H7IXJ5_9PLEO</name>
<reference evidence="10" key="1">
    <citation type="submission" date="2018-12" db="EMBL/GenBank/DDBJ databases">
        <authorList>
            <person name="Syme R.A."/>
            <person name="Farfan-Caceres L."/>
            <person name="Lichtenzveig J."/>
        </authorList>
    </citation>
    <scope>NUCLEOTIDE SEQUENCE</scope>
    <source>
        <strain evidence="10">Al4</strain>
    </source>
</reference>
<keyword evidence="7" id="KW-0833">Ubl conjugation pathway</keyword>
<dbReference type="EMBL" id="RZGK01000018">
    <property type="protein sequence ID" value="KAF9692630.1"/>
    <property type="molecule type" value="Genomic_DNA"/>
</dbReference>
<dbReference type="GO" id="GO:0061630">
    <property type="term" value="F:ubiquitin protein ligase activity"/>
    <property type="evidence" value="ECO:0007669"/>
    <property type="project" value="UniProtKB-EC"/>
</dbReference>
<evidence type="ECO:0000256" key="5">
    <source>
        <dbReference type="ARBA" id="ARBA00022737"/>
    </source>
</evidence>
<evidence type="ECO:0000256" key="6">
    <source>
        <dbReference type="ARBA" id="ARBA00022771"/>
    </source>
</evidence>
<keyword evidence="3" id="KW-0808">Transferase</keyword>
<dbReference type="GO" id="GO:0008270">
    <property type="term" value="F:zinc ion binding"/>
    <property type="evidence" value="ECO:0007669"/>
    <property type="project" value="UniProtKB-KW"/>
</dbReference>
<keyword evidence="4" id="KW-0479">Metal-binding</keyword>
<evidence type="ECO:0000256" key="4">
    <source>
        <dbReference type="ARBA" id="ARBA00022723"/>
    </source>
</evidence>
<dbReference type="PANTHER" id="PTHR11685">
    <property type="entry name" value="RBR FAMILY RING FINGER AND IBR DOMAIN-CONTAINING"/>
    <property type="match status" value="1"/>
</dbReference>
<evidence type="ECO:0000256" key="8">
    <source>
        <dbReference type="ARBA" id="ARBA00022833"/>
    </source>
</evidence>
<dbReference type="CDD" id="cd20336">
    <property type="entry name" value="Rcat_RBR"/>
    <property type="match status" value="1"/>
</dbReference>
<evidence type="ECO:0000256" key="3">
    <source>
        <dbReference type="ARBA" id="ARBA00022679"/>
    </source>
</evidence>
<reference evidence="10" key="2">
    <citation type="submission" date="2020-09" db="EMBL/GenBank/DDBJ databases">
        <title>Reference genome assembly for Australian Ascochyta lentis isolate Al4.</title>
        <authorList>
            <person name="Lee R.C."/>
            <person name="Farfan-Caceres L.M."/>
            <person name="Debler J.W."/>
            <person name="Williams A.H."/>
            <person name="Henares B.M."/>
        </authorList>
    </citation>
    <scope>NUCLEOTIDE SEQUENCE</scope>
    <source>
        <strain evidence="10">Al4</strain>
    </source>
</reference>
<dbReference type="InterPro" id="IPR002867">
    <property type="entry name" value="IBR_dom"/>
</dbReference>
<accession>A0A8H7IXJ5</accession>